<evidence type="ECO:0000313" key="2">
    <source>
        <dbReference type="Proteomes" id="UP000515121"/>
    </source>
</evidence>
<dbReference type="SUPFAM" id="SSF49562">
    <property type="entry name" value="C2 domain (Calcium/lipid-binding domain, CaLB)"/>
    <property type="match status" value="1"/>
</dbReference>
<evidence type="ECO:0000313" key="3">
    <source>
        <dbReference type="RefSeq" id="XP_022764894.1"/>
    </source>
</evidence>
<dbReference type="PROSITE" id="PS50004">
    <property type="entry name" value="C2"/>
    <property type="match status" value="1"/>
</dbReference>
<gene>
    <name evidence="3" type="primary">LOC111310059</name>
</gene>
<dbReference type="PANTHER" id="PTHR32246:SF15">
    <property type="entry name" value="CALCIUM-DEPENDENT LIPID-BINDING (CALB DOMAIN) FAMILY PROTEIN"/>
    <property type="match status" value="1"/>
</dbReference>
<dbReference type="AlphaFoldDB" id="A0A6P6AJ70"/>
<dbReference type="RefSeq" id="XP_022764894.1">
    <property type="nucleotide sequence ID" value="XM_022909159.1"/>
</dbReference>
<proteinExistence type="predicted"/>
<dbReference type="PANTHER" id="PTHR32246">
    <property type="entry name" value="INGRESSION PROTEIN FIC1"/>
    <property type="match status" value="1"/>
</dbReference>
<dbReference type="KEGG" id="dzi:111310059"/>
<dbReference type="InterPro" id="IPR044750">
    <property type="entry name" value="C2_SRC2/BAP"/>
</dbReference>
<dbReference type="GO" id="GO:0006952">
    <property type="term" value="P:defense response"/>
    <property type="evidence" value="ECO:0007669"/>
    <property type="project" value="InterPro"/>
</dbReference>
<feature type="domain" description="C2" evidence="1">
    <location>
        <begin position="1"/>
        <end position="109"/>
    </location>
</feature>
<name>A0A6P6AJ70_DURZI</name>
<dbReference type="InterPro" id="IPR035892">
    <property type="entry name" value="C2_domain_sf"/>
</dbReference>
<reference evidence="3" key="1">
    <citation type="submission" date="2025-08" db="UniProtKB">
        <authorList>
            <consortium name="RefSeq"/>
        </authorList>
    </citation>
    <scope>IDENTIFICATION</scope>
    <source>
        <tissue evidence="3">Fruit stalk</tissue>
    </source>
</reference>
<dbReference type="InterPro" id="IPR000008">
    <property type="entry name" value="C2_dom"/>
</dbReference>
<sequence length="323" mass="35010">MGKVWVEVCLISARGLRRSSSFWKLQWFAVGWIDPNNKYCTKIDASGNSNPVWKTKFAALVDDSNFQDMMLHVEVYGREPLFLRERLQGTATVVMKEFLAKFNNNSASSRVGIEEVGSYQLRKRNSNKPQGFVDISIRILEEREDSGSYLGNDGGLVLMDHRSNIPLSTKGGSGHTYPAGATELPLAPLPQPDNRSQLNIPSTHSVPRPTNYCNPSLGEPGYPSASGPCYCPPRTPPPPPPPSNVGYIPTFLPRTYQPTETYLNMPSSGPAPGQGPRPGFAMGIGAGALAAGAVIFGDDFMSGFDVPAGLQDTSLTISMDPPF</sequence>
<dbReference type="Gene3D" id="2.60.40.150">
    <property type="entry name" value="C2 domain"/>
    <property type="match status" value="1"/>
</dbReference>
<protein>
    <submittedName>
        <fullName evidence="3">Actin cytoskeleton-regulatory complex protein pan1</fullName>
    </submittedName>
</protein>
<organism evidence="2 3">
    <name type="scientific">Durio zibethinus</name>
    <name type="common">Durian</name>
    <dbReference type="NCBI Taxonomy" id="66656"/>
    <lineage>
        <taxon>Eukaryota</taxon>
        <taxon>Viridiplantae</taxon>
        <taxon>Streptophyta</taxon>
        <taxon>Embryophyta</taxon>
        <taxon>Tracheophyta</taxon>
        <taxon>Spermatophyta</taxon>
        <taxon>Magnoliopsida</taxon>
        <taxon>eudicotyledons</taxon>
        <taxon>Gunneridae</taxon>
        <taxon>Pentapetalae</taxon>
        <taxon>rosids</taxon>
        <taxon>malvids</taxon>
        <taxon>Malvales</taxon>
        <taxon>Malvaceae</taxon>
        <taxon>Helicteroideae</taxon>
        <taxon>Durio</taxon>
    </lineage>
</organism>
<dbReference type="Proteomes" id="UP000515121">
    <property type="component" value="Unplaced"/>
</dbReference>
<accession>A0A6P6AJ70</accession>
<dbReference type="Pfam" id="PF00168">
    <property type="entry name" value="C2"/>
    <property type="match status" value="1"/>
</dbReference>
<evidence type="ECO:0000259" key="1">
    <source>
        <dbReference type="PROSITE" id="PS50004"/>
    </source>
</evidence>
<dbReference type="OrthoDB" id="1910234at2759"/>
<dbReference type="GeneID" id="111310059"/>
<dbReference type="CDD" id="cd04051">
    <property type="entry name" value="C2_SRC2_like"/>
    <property type="match status" value="1"/>
</dbReference>
<keyword evidence="2" id="KW-1185">Reference proteome</keyword>